<dbReference type="EMBL" id="RJVU01042598">
    <property type="protein sequence ID" value="ROL45262.1"/>
    <property type="molecule type" value="Genomic_DNA"/>
</dbReference>
<dbReference type="GO" id="GO:0014808">
    <property type="term" value="P:release of sequestered calcium ion into cytosol by sarcoplasmic reticulum"/>
    <property type="evidence" value="ECO:0007669"/>
    <property type="project" value="TreeGrafter"/>
</dbReference>
<dbReference type="GO" id="GO:0034704">
    <property type="term" value="C:calcium channel complex"/>
    <property type="evidence" value="ECO:0007669"/>
    <property type="project" value="TreeGrafter"/>
</dbReference>
<evidence type="ECO:0000259" key="2">
    <source>
        <dbReference type="Pfam" id="PF02026"/>
    </source>
</evidence>
<dbReference type="GO" id="GO:0005790">
    <property type="term" value="C:smooth endoplasmic reticulum"/>
    <property type="evidence" value="ECO:0007669"/>
    <property type="project" value="TreeGrafter"/>
</dbReference>
<keyword evidence="3" id="KW-0675">Receptor</keyword>
<dbReference type="OrthoDB" id="8850388at2759"/>
<dbReference type="GO" id="GO:0042383">
    <property type="term" value="C:sarcolemma"/>
    <property type="evidence" value="ECO:0007669"/>
    <property type="project" value="TreeGrafter"/>
</dbReference>
<dbReference type="GO" id="GO:0005219">
    <property type="term" value="F:ryanodine-sensitive calcium-release channel activity"/>
    <property type="evidence" value="ECO:0007669"/>
    <property type="project" value="TreeGrafter"/>
</dbReference>
<reference evidence="3 4" key="1">
    <citation type="submission" date="2018-10" db="EMBL/GenBank/DDBJ databases">
        <title>Genome assembly for a Yunnan-Guizhou Plateau 3E fish, Anabarilius grahami (Regan), and its evolutionary and genetic applications.</title>
        <authorList>
            <person name="Jiang W."/>
        </authorList>
    </citation>
    <scope>NUCLEOTIDE SEQUENCE [LARGE SCALE GENOMIC DNA]</scope>
    <source>
        <strain evidence="3">AG-KIZ</strain>
        <tissue evidence="3">Muscle</tissue>
    </source>
</reference>
<dbReference type="Pfam" id="PF02026">
    <property type="entry name" value="RyR"/>
    <property type="match status" value="2"/>
</dbReference>
<dbReference type="GO" id="GO:0006941">
    <property type="term" value="P:striated muscle contraction"/>
    <property type="evidence" value="ECO:0007669"/>
    <property type="project" value="TreeGrafter"/>
</dbReference>
<dbReference type="InterPro" id="IPR003032">
    <property type="entry name" value="Ryanodine_rcpt"/>
</dbReference>
<keyword evidence="1" id="KW-0175">Coiled coil</keyword>
<dbReference type="PANTHER" id="PTHR46399">
    <property type="entry name" value="B30.2/SPRY DOMAIN-CONTAINING PROTEIN"/>
    <property type="match status" value="1"/>
</dbReference>
<comment type="caution">
    <text evidence="3">The sequence shown here is derived from an EMBL/GenBank/DDBJ whole genome shotgun (WGS) entry which is preliminary data.</text>
</comment>
<evidence type="ECO:0000256" key="1">
    <source>
        <dbReference type="SAM" id="Coils"/>
    </source>
</evidence>
<organism evidence="3 4">
    <name type="scientific">Anabarilius grahami</name>
    <name type="common">Kanglang fish</name>
    <name type="synonym">Barilius grahami</name>
    <dbReference type="NCBI Taxonomy" id="495550"/>
    <lineage>
        <taxon>Eukaryota</taxon>
        <taxon>Metazoa</taxon>
        <taxon>Chordata</taxon>
        <taxon>Craniata</taxon>
        <taxon>Vertebrata</taxon>
        <taxon>Euteleostomi</taxon>
        <taxon>Actinopterygii</taxon>
        <taxon>Neopterygii</taxon>
        <taxon>Teleostei</taxon>
        <taxon>Ostariophysi</taxon>
        <taxon>Cypriniformes</taxon>
        <taxon>Xenocyprididae</taxon>
        <taxon>Xenocypridinae</taxon>
        <taxon>Xenocypridinae incertae sedis</taxon>
        <taxon>Anabarilius</taxon>
    </lineage>
</organism>
<keyword evidence="4" id="KW-1185">Reference proteome</keyword>
<feature type="domain" description="Ryanodine receptor Ryr" evidence="2">
    <location>
        <begin position="367"/>
        <end position="450"/>
    </location>
</feature>
<sequence length="752" mass="84965">MSRIFCPDHKAAMVLFLDRVYGVQDQQFLLSLLEYGFLPDLQAAVNMDTMGLGGTDMALALNRYICVAMLPLLSKYSSLLCDSSSLWTRLVDRLLEGVYSLSKASGLTKAQRDAIQDCLLAVCRKLNPSMLQFLLRNLVFDVPQLLENSKMPLKLMTNHYEQSRKYYCLNDGWGGFGSTSEEELCLTRRLFWGIFSALAKKSYDAELFKLALGCLSAVAGAIPPDHLDLSCTGGRERHLVMDSERRFCPQPLDTSNVTIPETLEFVVNKYAEHTHEKWSLDKFGNGWVHGEQLSESAKVHPLLKPYRALSEKDKEVYRGVIKETVKCMLFLGWTIERTNEGESQSFHNTARRISQSGKLSFEGASTFSPKPVDTSSVSLTWDQYAMAERLAENYHHIWASRKLQELESKGGGSHPLLVPYDALSVKDKSRVRDKAQDVLKFFQINGYSVKRNKKVADADSPAIASRFAYGLLQQALCLTEQAQEQLLELEVAQARGQIDRTERVPHEQQINFFIKVVLPLLDQYFKNHYLYFLSTTMSSLRDSCQSTNKEKEMATSLFCKLGALARRRISLFVVSIYQKLSKEGTVVNRRQGHGRPRFIDAREERRLACVVRSNRRATVAQIAQEVNAGSDRKCQNTQCITVCCVWGCIAADQSGTVMKTPSESVRVSLWSFFEAAAEDLELTVETVTWDEYGLNRAQSRVDSEVITYTTTTLIPVLTALFQHDSQRQHGGGLIGKRTRKRVERMEEIAATN</sequence>
<evidence type="ECO:0000313" key="4">
    <source>
        <dbReference type="Proteomes" id="UP000281406"/>
    </source>
</evidence>
<dbReference type="GO" id="GO:0030018">
    <property type="term" value="C:Z disc"/>
    <property type="evidence" value="ECO:0007669"/>
    <property type="project" value="TreeGrafter"/>
</dbReference>
<dbReference type="InterPro" id="IPR015925">
    <property type="entry name" value="Ryanodine_IP3_receptor"/>
</dbReference>
<gene>
    <name evidence="3" type="ORF">DPX16_17873</name>
</gene>
<feature type="coiled-coil region" evidence="1">
    <location>
        <begin position="472"/>
        <end position="504"/>
    </location>
</feature>
<proteinExistence type="predicted"/>
<name>A0A3N0YG82_ANAGA</name>
<dbReference type="AlphaFoldDB" id="A0A3N0YG82"/>
<accession>A0A3N0YG82</accession>
<feature type="domain" description="Ryanodine receptor Ryr" evidence="2">
    <location>
        <begin position="247"/>
        <end position="337"/>
    </location>
</feature>
<dbReference type="Proteomes" id="UP000281406">
    <property type="component" value="Unassembled WGS sequence"/>
</dbReference>
<dbReference type="PANTHER" id="PTHR46399:SF7">
    <property type="entry name" value="RYANODINE RECEPTOR 2"/>
    <property type="match status" value="1"/>
</dbReference>
<evidence type="ECO:0000313" key="3">
    <source>
        <dbReference type="EMBL" id="ROL45262.1"/>
    </source>
</evidence>
<dbReference type="GO" id="GO:0033017">
    <property type="term" value="C:sarcoplasmic reticulum membrane"/>
    <property type="evidence" value="ECO:0007669"/>
    <property type="project" value="TreeGrafter"/>
</dbReference>
<dbReference type="Gene3D" id="1.10.490.160">
    <property type="match status" value="1"/>
</dbReference>
<protein>
    <submittedName>
        <fullName evidence="3">Ryanodine receptor 2</fullName>
    </submittedName>
</protein>